<proteinExistence type="inferred from homology"/>
<feature type="region of interest" description="Disordered" evidence="8">
    <location>
        <begin position="382"/>
        <end position="415"/>
    </location>
</feature>
<feature type="domain" description="Rhodanese" evidence="9">
    <location>
        <begin position="481"/>
        <end position="591"/>
    </location>
</feature>
<keyword evidence="3" id="KW-0132">Cell division</keyword>
<dbReference type="SUPFAM" id="SSF52821">
    <property type="entry name" value="Rhodanese/Cell cycle control phosphatase"/>
    <property type="match status" value="1"/>
</dbReference>
<feature type="region of interest" description="Disordered" evidence="8">
    <location>
        <begin position="1"/>
        <end position="62"/>
    </location>
</feature>
<dbReference type="SMART" id="SM00450">
    <property type="entry name" value="RHOD"/>
    <property type="match status" value="1"/>
</dbReference>
<dbReference type="GO" id="GO:0010971">
    <property type="term" value="P:positive regulation of G2/M transition of mitotic cell cycle"/>
    <property type="evidence" value="ECO:0007669"/>
    <property type="project" value="TreeGrafter"/>
</dbReference>
<dbReference type="InterPro" id="IPR000751">
    <property type="entry name" value="MPI_Phosphatase"/>
</dbReference>
<evidence type="ECO:0000256" key="4">
    <source>
        <dbReference type="ARBA" id="ARBA00022801"/>
    </source>
</evidence>
<evidence type="ECO:0000256" key="5">
    <source>
        <dbReference type="ARBA" id="ARBA00022912"/>
    </source>
</evidence>
<dbReference type="Pfam" id="PF00581">
    <property type="entry name" value="Rhodanese"/>
    <property type="match status" value="1"/>
</dbReference>
<keyword evidence="5" id="KW-0904">Protein phosphatase</keyword>
<dbReference type="GO" id="GO:0005737">
    <property type="term" value="C:cytoplasm"/>
    <property type="evidence" value="ECO:0007669"/>
    <property type="project" value="TreeGrafter"/>
</dbReference>
<evidence type="ECO:0000259" key="9">
    <source>
        <dbReference type="PROSITE" id="PS50206"/>
    </source>
</evidence>
<feature type="compositionally biased region" description="Polar residues" evidence="8">
    <location>
        <begin position="384"/>
        <end position="415"/>
    </location>
</feature>
<evidence type="ECO:0000256" key="3">
    <source>
        <dbReference type="ARBA" id="ARBA00022618"/>
    </source>
</evidence>
<comment type="similarity">
    <text evidence="1">Belongs to the MPI phosphatase family.</text>
</comment>
<evidence type="ECO:0000256" key="7">
    <source>
        <dbReference type="ARBA" id="ARBA00051722"/>
    </source>
</evidence>
<dbReference type="AlphaFoldDB" id="A0A195E468"/>
<dbReference type="PROSITE" id="PS50206">
    <property type="entry name" value="RHODANESE_3"/>
    <property type="match status" value="1"/>
</dbReference>
<dbReference type="STRING" id="471704.A0A195E468"/>
<accession>A0A195E468</accession>
<keyword evidence="11" id="KW-1185">Reference proteome</keyword>
<protein>
    <recommendedName>
        <fullName evidence="2">protein-tyrosine-phosphatase</fullName>
        <ecNumber evidence="2">3.1.3.48</ecNumber>
    </recommendedName>
</protein>
<evidence type="ECO:0000313" key="11">
    <source>
        <dbReference type="Proteomes" id="UP000078492"/>
    </source>
</evidence>
<feature type="compositionally biased region" description="Low complexity" evidence="8">
    <location>
        <begin position="27"/>
        <end position="37"/>
    </location>
</feature>
<dbReference type="InterPro" id="IPR036873">
    <property type="entry name" value="Rhodanese-like_dom_sf"/>
</dbReference>
<dbReference type="InterPro" id="IPR001763">
    <property type="entry name" value="Rhodanese-like_dom"/>
</dbReference>
<dbReference type="PANTHER" id="PTHR10828:SF17">
    <property type="entry name" value="PROTEIN-TYROSINE-PHOSPHATASE"/>
    <property type="match status" value="1"/>
</dbReference>
<dbReference type="GO" id="GO:0051301">
    <property type="term" value="P:cell division"/>
    <property type="evidence" value="ECO:0007669"/>
    <property type="project" value="UniProtKB-KW"/>
</dbReference>
<dbReference type="CDD" id="cd01530">
    <property type="entry name" value="Cdc25"/>
    <property type="match status" value="1"/>
</dbReference>
<feature type="compositionally biased region" description="Polar residues" evidence="8">
    <location>
        <begin position="133"/>
        <end position="142"/>
    </location>
</feature>
<dbReference type="PRINTS" id="PR00716">
    <property type="entry name" value="MPIPHPHTASE"/>
</dbReference>
<dbReference type="GO" id="GO:0004725">
    <property type="term" value="F:protein tyrosine phosphatase activity"/>
    <property type="evidence" value="ECO:0007669"/>
    <property type="project" value="UniProtKB-EC"/>
</dbReference>
<sequence length="638" mass="72542">MDEDLASSGRSLAEAMNMESPMSTIASDLSRSSLDSGSAKKRHFPRSKGIFGTSHRVNDQRNEGFLHPKDKICQDSNDYVNTSNSRGWQESLAKNDYNKENCGAASNLYSRTPQRVHYKKVRQPLETYEENSQDSGHPSSPTNEKENKRREIYAENCAMLRNVPMEYSMCSFASAHSPARGQYKTTSSTLLRSLSSGYDSMDDGIVNELNDMETMDEETQLPSGIAKLLSGDIVAPETSTDYDVSTTPDFSRTMSSKVKKWLSVQSGIYKRNIKTMSPPLVRSPLMRSPLLAGTPSTVRTSLMTKSSPLEKMPPLSKIRTCLFRSPTASCSKRTMMRTYSYDEATAPYYRLQMEISPHSARSFKRPSEDLLEDEASILKRSRKSNNLSLDTTPVSAKRSSTLTHSRSLQRSLSERTGLTETHTNIKWAIHRSITDSDLIGDFSKPCILPLTNGIHGDLKTITSDTLAALLRGEFADRVDCYTIIDCRYPYEYKAGHIAGAVNIYNMDLIQQIMLDHLVDTVPKIQLDTDQRKIIVFHCEFSWERGPNLSRFLRKLDRACNKEFYPALHYPEMYLLLGGYEKFYSEQKEFCSPQGYKPMKHPNHEEECRFFRRKCKSWQAEKTKGINQAVRTNLERFAF</sequence>
<dbReference type="GO" id="GO:0000086">
    <property type="term" value="P:G2/M transition of mitotic cell cycle"/>
    <property type="evidence" value="ECO:0007669"/>
    <property type="project" value="TreeGrafter"/>
</dbReference>
<dbReference type="FunFam" id="3.40.250.10:FF:000036">
    <property type="entry name" value="M-phase inducer phosphatase"/>
    <property type="match status" value="1"/>
</dbReference>
<name>A0A195E468_9HYME</name>
<keyword evidence="4" id="KW-0378">Hydrolase</keyword>
<keyword evidence="6" id="KW-0131">Cell cycle</keyword>
<dbReference type="GO" id="GO:0009794">
    <property type="term" value="P:regulation of mitotic cell cycle, embryonic"/>
    <property type="evidence" value="ECO:0007669"/>
    <property type="project" value="UniProtKB-ARBA"/>
</dbReference>
<dbReference type="GO" id="GO:0005634">
    <property type="term" value="C:nucleus"/>
    <property type="evidence" value="ECO:0007669"/>
    <property type="project" value="TreeGrafter"/>
</dbReference>
<feature type="region of interest" description="Disordered" evidence="8">
    <location>
        <begin position="125"/>
        <end position="149"/>
    </location>
</feature>
<dbReference type="EC" id="3.1.3.48" evidence="2"/>
<gene>
    <name evidence="10" type="ORF">ALC57_08125</name>
</gene>
<evidence type="ECO:0000256" key="8">
    <source>
        <dbReference type="SAM" id="MobiDB-lite"/>
    </source>
</evidence>
<evidence type="ECO:0000256" key="1">
    <source>
        <dbReference type="ARBA" id="ARBA00011065"/>
    </source>
</evidence>
<reference evidence="10 11" key="1">
    <citation type="submission" date="2015-09" db="EMBL/GenBank/DDBJ databases">
        <title>Trachymyrmex cornetzi WGS genome.</title>
        <authorList>
            <person name="Nygaard S."/>
            <person name="Hu H."/>
            <person name="Boomsma J."/>
            <person name="Zhang G."/>
        </authorList>
    </citation>
    <scope>NUCLEOTIDE SEQUENCE [LARGE SCALE GENOMIC DNA]</scope>
    <source>
        <strain evidence="10">Tcor2-1</strain>
        <tissue evidence="10">Whole body</tissue>
    </source>
</reference>
<dbReference type="OrthoDB" id="26523at2759"/>
<comment type="catalytic activity">
    <reaction evidence="7">
        <text>O-phospho-L-tyrosyl-[protein] + H2O = L-tyrosyl-[protein] + phosphate</text>
        <dbReference type="Rhea" id="RHEA:10684"/>
        <dbReference type="Rhea" id="RHEA-COMP:10136"/>
        <dbReference type="Rhea" id="RHEA-COMP:20101"/>
        <dbReference type="ChEBI" id="CHEBI:15377"/>
        <dbReference type="ChEBI" id="CHEBI:43474"/>
        <dbReference type="ChEBI" id="CHEBI:46858"/>
        <dbReference type="ChEBI" id="CHEBI:61978"/>
        <dbReference type="EC" id="3.1.3.48"/>
    </reaction>
</comment>
<evidence type="ECO:0000256" key="6">
    <source>
        <dbReference type="ARBA" id="ARBA00023306"/>
    </source>
</evidence>
<dbReference type="GO" id="GO:0010256">
    <property type="term" value="P:endomembrane system organization"/>
    <property type="evidence" value="ECO:0007669"/>
    <property type="project" value="UniProtKB-ARBA"/>
</dbReference>
<dbReference type="GO" id="GO:0110032">
    <property type="term" value="P:positive regulation of G2/MI transition of meiotic cell cycle"/>
    <property type="evidence" value="ECO:0007669"/>
    <property type="project" value="TreeGrafter"/>
</dbReference>
<dbReference type="Gene3D" id="3.40.250.10">
    <property type="entry name" value="Rhodanese-like domain"/>
    <property type="match status" value="1"/>
</dbReference>
<dbReference type="GO" id="GO:0032502">
    <property type="term" value="P:developmental process"/>
    <property type="evidence" value="ECO:0007669"/>
    <property type="project" value="UniProtKB-ARBA"/>
</dbReference>
<dbReference type="Proteomes" id="UP000078492">
    <property type="component" value="Unassembled WGS sequence"/>
</dbReference>
<dbReference type="EMBL" id="KQ979701">
    <property type="protein sequence ID" value="KYN19649.1"/>
    <property type="molecule type" value="Genomic_DNA"/>
</dbReference>
<dbReference type="KEGG" id="tcz:108761488"/>
<evidence type="ECO:0000256" key="2">
    <source>
        <dbReference type="ARBA" id="ARBA00013064"/>
    </source>
</evidence>
<evidence type="ECO:0000313" key="10">
    <source>
        <dbReference type="EMBL" id="KYN19649.1"/>
    </source>
</evidence>
<organism evidence="10 11">
    <name type="scientific">Trachymyrmex cornetzi</name>
    <dbReference type="NCBI Taxonomy" id="471704"/>
    <lineage>
        <taxon>Eukaryota</taxon>
        <taxon>Metazoa</taxon>
        <taxon>Ecdysozoa</taxon>
        <taxon>Arthropoda</taxon>
        <taxon>Hexapoda</taxon>
        <taxon>Insecta</taxon>
        <taxon>Pterygota</taxon>
        <taxon>Neoptera</taxon>
        <taxon>Endopterygota</taxon>
        <taxon>Hymenoptera</taxon>
        <taxon>Apocrita</taxon>
        <taxon>Aculeata</taxon>
        <taxon>Formicoidea</taxon>
        <taxon>Formicidae</taxon>
        <taxon>Myrmicinae</taxon>
        <taxon>Trachymyrmex</taxon>
    </lineage>
</organism>
<dbReference type="PANTHER" id="PTHR10828">
    <property type="entry name" value="M-PHASE INDUCER PHOSPHATASE DUAL SPECIFICITY PHOSPHATASE CDC25"/>
    <property type="match status" value="1"/>
</dbReference>